<dbReference type="PANTHER" id="PTHR45527:SF1">
    <property type="entry name" value="FATTY ACID SYNTHASE"/>
    <property type="match status" value="1"/>
</dbReference>
<dbReference type="SUPFAM" id="SSF52777">
    <property type="entry name" value="CoA-dependent acyltransferases"/>
    <property type="match status" value="4"/>
</dbReference>
<dbReference type="Gene3D" id="3.40.50.980">
    <property type="match status" value="2"/>
</dbReference>
<organism evidence="5 6">
    <name type="scientific">Micromonospora lutea</name>
    <dbReference type="NCBI Taxonomy" id="419825"/>
    <lineage>
        <taxon>Bacteria</taxon>
        <taxon>Bacillati</taxon>
        <taxon>Actinomycetota</taxon>
        <taxon>Actinomycetes</taxon>
        <taxon>Micromonosporales</taxon>
        <taxon>Micromonosporaceae</taxon>
        <taxon>Micromonospora</taxon>
    </lineage>
</organism>
<evidence type="ECO:0000259" key="4">
    <source>
        <dbReference type="PROSITE" id="PS50075"/>
    </source>
</evidence>
<protein>
    <recommendedName>
        <fullName evidence="4">Carrier domain-containing protein</fullName>
    </recommendedName>
</protein>
<reference evidence="5 6" key="1">
    <citation type="submission" date="2021-01" db="EMBL/GenBank/DDBJ databases">
        <title>Whole genome shotgun sequence of Verrucosispora lutea NBRC 106530.</title>
        <authorList>
            <person name="Komaki H."/>
            <person name="Tamura T."/>
        </authorList>
    </citation>
    <scope>NUCLEOTIDE SEQUENCE [LARGE SCALE GENOMIC DNA]</scope>
    <source>
        <strain evidence="5 6">NBRC 106530</strain>
    </source>
</reference>
<evidence type="ECO:0000256" key="3">
    <source>
        <dbReference type="ARBA" id="ARBA00022553"/>
    </source>
</evidence>
<dbReference type="PROSITE" id="PS50075">
    <property type="entry name" value="CARRIER"/>
    <property type="match status" value="2"/>
</dbReference>
<proteinExistence type="predicted"/>
<dbReference type="Gene3D" id="2.30.38.10">
    <property type="entry name" value="Luciferase, Domain 3"/>
    <property type="match status" value="1"/>
</dbReference>
<dbReference type="Gene3D" id="1.10.1200.10">
    <property type="entry name" value="ACP-like"/>
    <property type="match status" value="2"/>
</dbReference>
<dbReference type="EMBL" id="BOPB01000009">
    <property type="protein sequence ID" value="GIJ21054.1"/>
    <property type="molecule type" value="Genomic_DNA"/>
</dbReference>
<keyword evidence="6" id="KW-1185">Reference proteome</keyword>
<dbReference type="Gene3D" id="3.30.559.10">
    <property type="entry name" value="Chloramphenicol acetyltransferase-like domain"/>
    <property type="match status" value="2"/>
</dbReference>
<dbReference type="InterPro" id="IPR020806">
    <property type="entry name" value="PKS_PP-bd"/>
</dbReference>
<dbReference type="PANTHER" id="PTHR45527">
    <property type="entry name" value="NONRIBOSOMAL PEPTIDE SYNTHETASE"/>
    <property type="match status" value="1"/>
</dbReference>
<dbReference type="SUPFAM" id="SSF56801">
    <property type="entry name" value="Acetyl-CoA synthetase-like"/>
    <property type="match status" value="2"/>
</dbReference>
<dbReference type="NCBIfam" id="NF003417">
    <property type="entry name" value="PRK04813.1"/>
    <property type="match status" value="2"/>
</dbReference>
<dbReference type="PROSITE" id="PS00455">
    <property type="entry name" value="AMP_BINDING"/>
    <property type="match status" value="1"/>
</dbReference>
<comment type="caution">
    <text evidence="5">The sequence shown here is derived from an EMBL/GenBank/DDBJ whole genome shotgun (WGS) entry which is preliminary data.</text>
</comment>
<dbReference type="InterPro" id="IPR036736">
    <property type="entry name" value="ACP-like_sf"/>
</dbReference>
<evidence type="ECO:0000313" key="5">
    <source>
        <dbReference type="EMBL" id="GIJ21054.1"/>
    </source>
</evidence>
<evidence type="ECO:0000256" key="2">
    <source>
        <dbReference type="ARBA" id="ARBA00022450"/>
    </source>
</evidence>
<feature type="domain" description="Carrier" evidence="4">
    <location>
        <begin position="2030"/>
        <end position="2105"/>
    </location>
</feature>
<keyword evidence="2" id="KW-0596">Phosphopantetheine</keyword>
<dbReference type="InterPro" id="IPR023213">
    <property type="entry name" value="CAT-like_dom_sf"/>
</dbReference>
<dbReference type="Pfam" id="PF13193">
    <property type="entry name" value="AMP-binding_C"/>
    <property type="match status" value="2"/>
</dbReference>
<dbReference type="InterPro" id="IPR001242">
    <property type="entry name" value="Condensation_dom"/>
</dbReference>
<keyword evidence="3" id="KW-0597">Phosphoprotein</keyword>
<gene>
    <name evidence="5" type="ORF">Vlu01_16780</name>
</gene>
<dbReference type="RefSeq" id="WP_203996233.1">
    <property type="nucleotide sequence ID" value="NZ_BOPB01000009.1"/>
</dbReference>
<dbReference type="Pfam" id="PF00550">
    <property type="entry name" value="PP-binding"/>
    <property type="match status" value="2"/>
</dbReference>
<accession>A0ABQ4IT13</accession>
<dbReference type="InterPro" id="IPR045851">
    <property type="entry name" value="AMP-bd_C_sf"/>
</dbReference>
<dbReference type="InterPro" id="IPR042099">
    <property type="entry name" value="ANL_N_sf"/>
</dbReference>
<feature type="domain" description="Carrier" evidence="4">
    <location>
        <begin position="959"/>
        <end position="1033"/>
    </location>
</feature>
<dbReference type="SMART" id="SM00823">
    <property type="entry name" value="PKS_PP"/>
    <property type="match status" value="2"/>
</dbReference>
<dbReference type="Pfam" id="PF00668">
    <property type="entry name" value="Condensation"/>
    <property type="match status" value="2"/>
</dbReference>
<dbReference type="Gene3D" id="3.40.50.12780">
    <property type="entry name" value="N-terminal domain of ligase-like"/>
    <property type="match status" value="1"/>
</dbReference>
<dbReference type="Gene3D" id="3.30.559.30">
    <property type="entry name" value="Nonribosomal peptide synthetase, condensation domain"/>
    <property type="match status" value="2"/>
</dbReference>
<dbReference type="CDD" id="cd05930">
    <property type="entry name" value="A_NRPS"/>
    <property type="match status" value="2"/>
</dbReference>
<comment type="cofactor">
    <cofactor evidence="1">
        <name>pantetheine 4'-phosphate</name>
        <dbReference type="ChEBI" id="CHEBI:47942"/>
    </cofactor>
</comment>
<dbReference type="InterPro" id="IPR000873">
    <property type="entry name" value="AMP-dep_synth/lig_dom"/>
</dbReference>
<dbReference type="SUPFAM" id="SSF47336">
    <property type="entry name" value="ACP-like"/>
    <property type="match status" value="2"/>
</dbReference>
<dbReference type="InterPro" id="IPR010071">
    <property type="entry name" value="AA_adenyl_dom"/>
</dbReference>
<dbReference type="InterPro" id="IPR025110">
    <property type="entry name" value="AMP-bd_C"/>
</dbReference>
<name>A0ABQ4IT13_9ACTN</name>
<evidence type="ECO:0000313" key="6">
    <source>
        <dbReference type="Proteomes" id="UP000643165"/>
    </source>
</evidence>
<sequence>MKPSGDQELTLLQAAPIQQQWWHRRQLRPATHFVQCEVHIDRPVKADRLAAALAATVESHEALRTALVAAPGGDVAQAVGRRSTELRVLTVPSIPTGAQRDDLRREEIEALDPADGQVLRMVLLTTASGGEGRDLLLVTAHAALVDAVSLRIIVARLASYYSVGVPQDADGVAPLQYPDFAAWHQDLLAAEETTAARRAARELLAKVAHDGPARPEPAVVSSAVHRQWLDAELTAEVDAFAGTRSLPVGAVLAAAFAATCHRWWGDRPVAVEFADEARGFPTLRDAVGAFARDLPVPGPVDVDEPFAAWVARLAGDIGRFAEIVDHLDPRLPELAAPAANRIGFSFSDDSRIADLAECGFHVGAEHASARTETHLACHRRDRGLELTLTTSDAMVPAALAESMLALLRDALARPQTPLSGLAWLTRKQRDVLVQRAAEAGPRTVSEDTVVAAFAARASATPDRPAVSDGAGELTYAELDARSRTLAAWLVGRGLGRGDKVVVSLERGTELLVCVLAVLRAGAAFVPVDPAHPVRRFVDIAEDTDAALVMCTSTRQAELGQQDRPVMVPERELPAILATAEGTLPTVAPADLAYVLYTSGTTGLPSGVLVPHAALMSYLAWSAEAYRMREGTGVLTHSSISFDFTLTTMLAPLLAGQRVEMLRDGGAAGIAAALRTGGDLSVLKVTPTHLDLLAQLLTPEQVRGSVRTLVVGGEALDARSVRLFREAGVRVVNEYGPTETVVGSTAYTCTADTPSAGPVPIGRPIPGTRVYLTDADGELVPDGAVGELCIGGAGVSDGYLNRAELTTRRFVAEPGDDPAARMYRTGDLARWLPSGDLEYLGRIDEQLKINGVRVEPGEIESVLADHPLVARAVVLARHNEDVPSPVSAAARLIAYVVCDEPVTVDGTELAEWCRARLPETLVPRAFVMLRALPLTVNGKLDRAALPRPDVRTREDATLVGPRTEVEEILAGSIASVLGLDAVGIDENYFVLGGDSIRSVMVTSRARARGVEVSVADLHAHPTVRACAEYLRSRTHREAPPELAPFALVSDEDRGLMPDNVEDAFPLNLLQEGMIFHRDFAAKSAVYHAIATIRIKVRFDADVMRMAVDQLVERHPMLRVSFDMGTFSQPLQLVHRRFPSPLQIEDLRDLSTEAQDERVQQWIEDEKARGFELDEYPLIRFMVQRLSDEEWQFTYGFHHEIIDGWSEALMIAELFGHYFSVIFDEPITMRPPVSSMRDAVALELEALRDEKNFEFWNTYLADATVMRLPRSGVELKVDKGARDIVRIAVPVDVALSDQLKQVALGLAVPLKSVLMAAHVAVMSTYGGHADTLTYTVTNGRPETADGSSAIGLFVNSLALRVATTGGTWRDLVAVTLGSERASLPYRRLPMAELKRHQGSEPLAETLFFYTNYHVFGVLDQWRERGVTHVATELYGESTFPFCGIFRLNRENGHLEVRLEYDSLQFSAETMAGIKECYAQVLAAIAADPDSRYDTRSFAPQWEQDRLRELGRSPAAVLDERCLHQLVEEQATRRPDAVAVELDGRAVTYRELDRRANRLAHLLRSRGVRPDQVVGVLAERSVEQIVSLLAVLKAGGAYLPLDPGQPDERLIAIVEDAGCALVVTQEQYSARGLAELPTVVVDESPMPAGGYPDTAPISGVHCANAAYVIYTSGSTGQPKGVVVEHRNAVFSTLARHAYYAEKAERFLLLSSFTFDSSVAGIFWTLSQGGTLLLPPEGYQREPESLVRLIATARPTHTLGIPSLLKLLLDQGEPDDLASLRSVISAGEACPVELVESAARKLPTCSFHNEYGPTEATVWATAWTANAGDDLGERLQVPIGAPVPGGQALVLNHHGQLVPLGVTGELSIAGPGVARGYLGRPAETAVSFRPSRFPASPGERCYATGDLARAVADGFLEFQGRADHQVKIHGFRVELGAVEALLDAHPQIARSIVVAQGDPMGDKTLVGYVVPAVGSRLVPEEIQQYVRERLPKYMVPAAVLVMESVPLTPTGKVDRGLLPPISQAQLKGGAPYQAPSTDIERALAAIWCRVLRVDQVGVHDRFFDIGGESLRAMQVIVATNKMFHVSLSVRRLFEAPTISELALDVSEAVAAAGGHGAGNE</sequence>
<evidence type="ECO:0000256" key="1">
    <source>
        <dbReference type="ARBA" id="ARBA00001957"/>
    </source>
</evidence>
<dbReference type="InterPro" id="IPR020845">
    <property type="entry name" value="AMP-binding_CS"/>
</dbReference>
<dbReference type="InterPro" id="IPR009081">
    <property type="entry name" value="PP-bd_ACP"/>
</dbReference>
<dbReference type="SMART" id="SM01294">
    <property type="entry name" value="PKS_PP_betabranch"/>
    <property type="match status" value="1"/>
</dbReference>
<dbReference type="Proteomes" id="UP000643165">
    <property type="component" value="Unassembled WGS sequence"/>
</dbReference>
<dbReference type="Gene3D" id="3.30.300.30">
    <property type="match status" value="2"/>
</dbReference>
<dbReference type="Pfam" id="PF00501">
    <property type="entry name" value="AMP-binding"/>
    <property type="match status" value="2"/>
</dbReference>
<dbReference type="NCBIfam" id="TIGR01733">
    <property type="entry name" value="AA-adenyl-dom"/>
    <property type="match status" value="2"/>
</dbReference>